<dbReference type="Pfam" id="PF25954">
    <property type="entry name" value="Beta-barrel_RND_2"/>
    <property type="match status" value="1"/>
</dbReference>
<dbReference type="Pfam" id="PF25917">
    <property type="entry name" value="BSH_RND"/>
    <property type="match status" value="1"/>
</dbReference>
<evidence type="ECO:0000259" key="4">
    <source>
        <dbReference type="Pfam" id="PF25917"/>
    </source>
</evidence>
<dbReference type="Gene3D" id="2.40.30.170">
    <property type="match status" value="1"/>
</dbReference>
<evidence type="ECO:0000259" key="6">
    <source>
        <dbReference type="Pfam" id="PF25967"/>
    </source>
</evidence>
<dbReference type="InterPro" id="IPR058625">
    <property type="entry name" value="MdtA-like_BSH"/>
</dbReference>
<dbReference type="Gene3D" id="2.40.50.100">
    <property type="match status" value="1"/>
</dbReference>
<accession>A0ABW3SMJ1</accession>
<comment type="caution">
    <text evidence="7">The sequence shown here is derived from an EMBL/GenBank/DDBJ whole genome shotgun (WGS) entry which is preliminary data.</text>
</comment>
<feature type="domain" description="CusB-like beta-barrel" evidence="5">
    <location>
        <begin position="204"/>
        <end position="278"/>
    </location>
</feature>
<evidence type="ECO:0000256" key="3">
    <source>
        <dbReference type="ARBA" id="ARBA00022448"/>
    </source>
</evidence>
<dbReference type="Pfam" id="PF25967">
    <property type="entry name" value="RND-MFP_C"/>
    <property type="match status" value="1"/>
</dbReference>
<dbReference type="EMBL" id="JBHTLD010000027">
    <property type="protein sequence ID" value="MFD1185560.1"/>
    <property type="molecule type" value="Genomic_DNA"/>
</dbReference>
<evidence type="ECO:0000256" key="2">
    <source>
        <dbReference type="ARBA" id="ARBA00009477"/>
    </source>
</evidence>
<keyword evidence="8" id="KW-1185">Reference proteome</keyword>
<evidence type="ECO:0000256" key="1">
    <source>
        <dbReference type="ARBA" id="ARBA00004196"/>
    </source>
</evidence>
<protein>
    <submittedName>
        <fullName evidence="7">Efflux RND transporter periplasmic adaptor subunit</fullName>
    </submittedName>
</protein>
<reference evidence="8" key="1">
    <citation type="journal article" date="2019" name="Int. J. Syst. Evol. Microbiol.">
        <title>The Global Catalogue of Microorganisms (GCM) 10K type strain sequencing project: providing services to taxonomists for standard genome sequencing and annotation.</title>
        <authorList>
            <consortium name="The Broad Institute Genomics Platform"/>
            <consortium name="The Broad Institute Genome Sequencing Center for Infectious Disease"/>
            <person name="Wu L."/>
            <person name="Ma J."/>
        </authorList>
    </citation>
    <scope>NUCLEOTIDE SEQUENCE [LARGE SCALE GENOMIC DNA]</scope>
    <source>
        <strain evidence="8">JCM 31319</strain>
    </source>
</reference>
<evidence type="ECO:0000259" key="5">
    <source>
        <dbReference type="Pfam" id="PF25954"/>
    </source>
</evidence>
<proteinExistence type="inferred from homology"/>
<dbReference type="Gene3D" id="2.40.420.20">
    <property type="match status" value="1"/>
</dbReference>
<dbReference type="NCBIfam" id="TIGR01730">
    <property type="entry name" value="RND_mfp"/>
    <property type="match status" value="1"/>
</dbReference>
<dbReference type="PANTHER" id="PTHR30469:SF15">
    <property type="entry name" value="HLYD FAMILY OF SECRETION PROTEINS"/>
    <property type="match status" value="1"/>
</dbReference>
<feature type="domain" description="Multidrug resistance protein MdtA-like C-terminal permuted SH3" evidence="6">
    <location>
        <begin position="291"/>
        <end position="350"/>
    </location>
</feature>
<name>A0ABW3SMJ1_9BACT</name>
<evidence type="ECO:0000313" key="8">
    <source>
        <dbReference type="Proteomes" id="UP001597094"/>
    </source>
</evidence>
<dbReference type="PANTHER" id="PTHR30469">
    <property type="entry name" value="MULTIDRUG RESISTANCE PROTEIN MDTA"/>
    <property type="match status" value="1"/>
</dbReference>
<dbReference type="InterPro" id="IPR006143">
    <property type="entry name" value="RND_pump_MFP"/>
</dbReference>
<dbReference type="Gene3D" id="1.10.287.470">
    <property type="entry name" value="Helix hairpin bin"/>
    <property type="match status" value="1"/>
</dbReference>
<organism evidence="7 8">
    <name type="scientific">Pontibacter rugosus</name>
    <dbReference type="NCBI Taxonomy" id="1745966"/>
    <lineage>
        <taxon>Bacteria</taxon>
        <taxon>Pseudomonadati</taxon>
        <taxon>Bacteroidota</taxon>
        <taxon>Cytophagia</taxon>
        <taxon>Cytophagales</taxon>
        <taxon>Hymenobacteraceae</taxon>
        <taxon>Pontibacter</taxon>
    </lineage>
</organism>
<dbReference type="InterPro" id="IPR058792">
    <property type="entry name" value="Beta-barrel_RND_2"/>
</dbReference>
<dbReference type="PROSITE" id="PS51257">
    <property type="entry name" value="PROKAR_LIPOPROTEIN"/>
    <property type="match status" value="1"/>
</dbReference>
<dbReference type="Proteomes" id="UP001597094">
    <property type="component" value="Unassembled WGS sequence"/>
</dbReference>
<feature type="domain" description="Multidrug resistance protein MdtA-like barrel-sandwich hybrid" evidence="4">
    <location>
        <begin position="76"/>
        <end position="193"/>
    </location>
</feature>
<gene>
    <name evidence="7" type="ORF">ACFQ2O_05005</name>
</gene>
<evidence type="ECO:0000313" key="7">
    <source>
        <dbReference type="EMBL" id="MFD1185560.1"/>
    </source>
</evidence>
<sequence>MQTFKSDNPMHCSKLPFAAGLLLTILSSSCSDEAQTEKVLQPVRVETLALATAQAQGGSIQYTGTVRPSKAVRLSFMVSGNVVSIPVEQGQYVKKGQLLATLDETTYRRQYEAQLAQLRLAEENYKRVAEVYSKGSIAEINMLQARSQFEQAQAAARATYQNIAHTKLYAPQSGYIGSKYVEVGSLASPGVPVVEIVDISPVVVEVPVPEAEVNSYAQGDTATVQVQASGGEKRTGTVDEVAVLAAAGTPNYTVKISLPNPEEQLKPGMVGTVVFENKKGEAADATGSRQIIVPVQAVQAELNGQNFVYVASPDGQKAIRKNVRTGNLYNSGIEVTEGLQGSETLIVSGYHKLADNSPIQIIR</sequence>
<comment type="similarity">
    <text evidence="2">Belongs to the membrane fusion protein (MFP) (TC 8.A.1) family.</text>
</comment>
<dbReference type="SUPFAM" id="SSF111369">
    <property type="entry name" value="HlyD-like secretion proteins"/>
    <property type="match status" value="1"/>
</dbReference>
<comment type="subcellular location">
    <subcellularLocation>
        <location evidence="1">Cell envelope</location>
    </subcellularLocation>
</comment>
<keyword evidence="3" id="KW-0813">Transport</keyword>
<dbReference type="InterPro" id="IPR058627">
    <property type="entry name" value="MdtA-like_C"/>
</dbReference>